<evidence type="ECO:0000313" key="4">
    <source>
        <dbReference type="Proteomes" id="UP000076577"/>
    </source>
</evidence>
<dbReference type="RefSeq" id="WP_074882035.1">
    <property type="nucleotide sequence ID" value="NZ_FOFM01000004.1"/>
</dbReference>
<accession>A0A165WPN3</accession>
<sequence length="193" mass="21207">MGPNAVLDVFRETKALKEGHFILPSGWHSSAYLQRQKLLEYPEKIEILSSELVKKIAANELLNFTHFVAPSLGGLIVAHQTARIMQKSALWIRRESGNLTTGHASIPQKSNVFIIQDVVETTHLCLSTIQALQSLNINTVGIACFIDRSLRDTDLGVPLISLAPLKLPVYSADNVPKELAEIPAIQANPDHAI</sequence>
<comment type="caution">
    <text evidence="3">The sequence shown here is derived from an EMBL/GenBank/DDBJ whole genome shotgun (WGS) entry which is preliminary data.</text>
</comment>
<protein>
    <submittedName>
        <fullName evidence="3">Orotate phosphoribosyltransferase</fullName>
        <ecNumber evidence="3">2.4.2.10</ecNumber>
    </submittedName>
</protein>
<evidence type="ECO:0000256" key="1">
    <source>
        <dbReference type="ARBA" id="ARBA00004725"/>
    </source>
</evidence>
<name>A0A165WPN3_9HYPH</name>
<dbReference type="CDD" id="cd06223">
    <property type="entry name" value="PRTases_typeI"/>
    <property type="match status" value="1"/>
</dbReference>
<dbReference type="InterPro" id="IPR000836">
    <property type="entry name" value="PRTase_dom"/>
</dbReference>
<dbReference type="GO" id="GO:0019856">
    <property type="term" value="P:pyrimidine nucleobase biosynthetic process"/>
    <property type="evidence" value="ECO:0007669"/>
    <property type="project" value="TreeGrafter"/>
</dbReference>
<dbReference type="EMBL" id="LMCB01000044">
    <property type="protein sequence ID" value="KZL16767.1"/>
    <property type="molecule type" value="Genomic_DNA"/>
</dbReference>
<dbReference type="SUPFAM" id="SSF53271">
    <property type="entry name" value="PRTase-like"/>
    <property type="match status" value="1"/>
</dbReference>
<dbReference type="InterPro" id="IPR029057">
    <property type="entry name" value="PRTase-like"/>
</dbReference>
<reference evidence="3 4" key="1">
    <citation type="journal article" date="2016" name="Front. Microbiol.">
        <title>Comparative Genomic Analysis Reveals a Diverse Repertoire of Genes Involved in Prokaryote-Eukaryote Interactions within the Pseudovibrio Genus.</title>
        <authorList>
            <person name="Romano S."/>
            <person name="Fernandez-Guerra A."/>
            <person name="Reen F.J."/>
            <person name="Glockner F.O."/>
            <person name="Crowley S.P."/>
            <person name="O'Sullivan O."/>
            <person name="Cotter P.D."/>
            <person name="Adams C."/>
            <person name="Dobson A.D."/>
            <person name="O'Gara F."/>
        </authorList>
    </citation>
    <scope>NUCLEOTIDE SEQUENCE [LARGE SCALE GENOMIC DNA]</scope>
    <source>
        <strain evidence="3 4">Ad2</strain>
    </source>
</reference>
<dbReference type="STRING" id="989403.SAMN05421798_104126"/>
<keyword evidence="3" id="KW-0328">Glycosyltransferase</keyword>
<dbReference type="GO" id="GO:0006222">
    <property type="term" value="P:UMP biosynthetic process"/>
    <property type="evidence" value="ECO:0007669"/>
    <property type="project" value="TreeGrafter"/>
</dbReference>
<evidence type="ECO:0000313" key="3">
    <source>
        <dbReference type="EMBL" id="KZL16767.1"/>
    </source>
</evidence>
<evidence type="ECO:0000256" key="2">
    <source>
        <dbReference type="ARBA" id="ARBA00022975"/>
    </source>
</evidence>
<dbReference type="GO" id="GO:0004588">
    <property type="term" value="F:orotate phosphoribosyltransferase activity"/>
    <property type="evidence" value="ECO:0007669"/>
    <property type="project" value="UniProtKB-EC"/>
</dbReference>
<keyword evidence="3" id="KW-0808">Transferase</keyword>
<comment type="pathway">
    <text evidence="1">Pyrimidine metabolism; UMP biosynthesis via de novo pathway.</text>
</comment>
<dbReference type="Proteomes" id="UP000076577">
    <property type="component" value="Unassembled WGS sequence"/>
</dbReference>
<dbReference type="EC" id="2.4.2.10" evidence="3"/>
<dbReference type="Gene3D" id="3.40.50.2020">
    <property type="match status" value="1"/>
</dbReference>
<dbReference type="AlphaFoldDB" id="A0A165WPN3"/>
<dbReference type="PANTHER" id="PTHR19278">
    <property type="entry name" value="OROTATE PHOSPHORIBOSYLTRANSFERASE"/>
    <property type="match status" value="1"/>
</dbReference>
<organism evidence="3 4">
    <name type="scientific">Pseudovibrio axinellae</name>
    <dbReference type="NCBI Taxonomy" id="989403"/>
    <lineage>
        <taxon>Bacteria</taxon>
        <taxon>Pseudomonadati</taxon>
        <taxon>Pseudomonadota</taxon>
        <taxon>Alphaproteobacteria</taxon>
        <taxon>Hyphomicrobiales</taxon>
        <taxon>Stappiaceae</taxon>
        <taxon>Pseudovibrio</taxon>
    </lineage>
</organism>
<keyword evidence="4" id="KW-1185">Reference proteome</keyword>
<keyword evidence="2" id="KW-0665">Pyrimidine biosynthesis</keyword>
<gene>
    <name evidence="3" type="primary">pyrE_2</name>
    <name evidence="3" type="ORF">PsAD2_03384</name>
</gene>
<dbReference type="PANTHER" id="PTHR19278:SF9">
    <property type="entry name" value="URIDINE 5'-MONOPHOSPHATE SYNTHASE"/>
    <property type="match status" value="1"/>
</dbReference>
<proteinExistence type="predicted"/>
<dbReference type="PATRIC" id="fig|989403.3.peg.3635"/>